<dbReference type="GO" id="GO:0016020">
    <property type="term" value="C:membrane"/>
    <property type="evidence" value="ECO:0007669"/>
    <property type="project" value="UniProtKB-SubCell"/>
</dbReference>
<dbReference type="SUPFAM" id="SSF81321">
    <property type="entry name" value="Family A G protein-coupled receptor-like"/>
    <property type="match status" value="1"/>
</dbReference>
<dbReference type="PROSITE" id="PS50262">
    <property type="entry name" value="G_PROTEIN_RECEP_F1_2"/>
    <property type="match status" value="1"/>
</dbReference>
<keyword evidence="3 5" id="KW-1133">Transmembrane helix</keyword>
<feature type="transmembrane region" description="Helical" evidence="5">
    <location>
        <begin position="273"/>
        <end position="292"/>
    </location>
</feature>
<dbReference type="OrthoDB" id="5873139at2759"/>
<dbReference type="Gene3D" id="1.20.1070.10">
    <property type="entry name" value="Rhodopsin 7-helix transmembrane proteins"/>
    <property type="match status" value="1"/>
</dbReference>
<gene>
    <name evidence="8" type="primary">Acey_s0120.g921</name>
    <name evidence="8" type="ORF">Y032_0120g921</name>
</gene>
<dbReference type="PANTHER" id="PTHR23360">
    <property type="entry name" value="G-PROTEIN COUPLED RECEPTORS FAMILY 1 PROFILE DOMAIN-CONTAINING PROTEIN-RELATED"/>
    <property type="match status" value="1"/>
</dbReference>
<proteinExistence type="predicted"/>
<evidence type="ECO:0000256" key="1">
    <source>
        <dbReference type="ARBA" id="ARBA00004370"/>
    </source>
</evidence>
<accession>A0A016TAU3</accession>
<dbReference type="InterPro" id="IPR047130">
    <property type="entry name" value="7TM_GPCR_Srsx_nematod"/>
</dbReference>
<feature type="transmembrane region" description="Helical" evidence="5">
    <location>
        <begin position="203"/>
        <end position="229"/>
    </location>
</feature>
<feature type="transmembrane region" description="Helical" evidence="5">
    <location>
        <begin position="160"/>
        <end position="183"/>
    </location>
</feature>
<name>A0A016TAU3_9BILA</name>
<feature type="signal peptide" evidence="6">
    <location>
        <begin position="1"/>
        <end position="21"/>
    </location>
</feature>
<evidence type="ECO:0000256" key="6">
    <source>
        <dbReference type="SAM" id="SignalP"/>
    </source>
</evidence>
<dbReference type="InterPro" id="IPR000276">
    <property type="entry name" value="GPCR_Rhodpsn"/>
</dbReference>
<evidence type="ECO:0000256" key="3">
    <source>
        <dbReference type="ARBA" id="ARBA00022989"/>
    </source>
</evidence>
<feature type="chain" id="PRO_5001490797" description="G-protein coupled receptors family 1 profile domain-containing protein" evidence="6">
    <location>
        <begin position="22"/>
        <end position="416"/>
    </location>
</feature>
<dbReference type="Pfam" id="PF10320">
    <property type="entry name" value="7TM_GPCR_Srsx"/>
    <property type="match status" value="1"/>
</dbReference>
<dbReference type="InterPro" id="IPR019424">
    <property type="entry name" value="7TM_GPCR_Srsx"/>
</dbReference>
<keyword evidence="6" id="KW-0732">Signal</keyword>
<comment type="caution">
    <text evidence="8">The sequence shown here is derived from an EMBL/GenBank/DDBJ whole genome shotgun (WGS) entry which is preliminary data.</text>
</comment>
<keyword evidence="4 5" id="KW-0472">Membrane</keyword>
<reference evidence="9" key="1">
    <citation type="journal article" date="2015" name="Nat. Genet.">
        <title>The genome and transcriptome of the zoonotic hookworm Ancylostoma ceylanicum identify infection-specific gene families.</title>
        <authorList>
            <person name="Schwarz E.M."/>
            <person name="Hu Y."/>
            <person name="Antoshechkin I."/>
            <person name="Miller M.M."/>
            <person name="Sternberg P.W."/>
            <person name="Aroian R.V."/>
        </authorList>
    </citation>
    <scope>NUCLEOTIDE SEQUENCE</scope>
    <source>
        <strain evidence="9">HY135</strain>
    </source>
</reference>
<evidence type="ECO:0000259" key="7">
    <source>
        <dbReference type="PROSITE" id="PS50262"/>
    </source>
</evidence>
<feature type="transmembrane region" description="Helical" evidence="5">
    <location>
        <begin position="45"/>
        <end position="73"/>
    </location>
</feature>
<comment type="subcellular location">
    <subcellularLocation>
        <location evidence="1">Membrane</location>
    </subcellularLocation>
</comment>
<keyword evidence="9" id="KW-1185">Reference proteome</keyword>
<dbReference type="PANTHER" id="PTHR23360:SF37">
    <property type="entry name" value="G-PROTEIN COUPLED RECEPTORS FAMILY 1 PROFILE DOMAIN-CONTAINING PROTEIN"/>
    <property type="match status" value="1"/>
</dbReference>
<organism evidence="8 9">
    <name type="scientific">Ancylostoma ceylanicum</name>
    <dbReference type="NCBI Taxonomy" id="53326"/>
    <lineage>
        <taxon>Eukaryota</taxon>
        <taxon>Metazoa</taxon>
        <taxon>Ecdysozoa</taxon>
        <taxon>Nematoda</taxon>
        <taxon>Chromadorea</taxon>
        <taxon>Rhabditida</taxon>
        <taxon>Rhabditina</taxon>
        <taxon>Rhabditomorpha</taxon>
        <taxon>Strongyloidea</taxon>
        <taxon>Ancylostomatidae</taxon>
        <taxon>Ancylostomatinae</taxon>
        <taxon>Ancylostoma</taxon>
    </lineage>
</organism>
<feature type="transmembrane region" description="Helical" evidence="5">
    <location>
        <begin position="125"/>
        <end position="148"/>
    </location>
</feature>
<evidence type="ECO:0000256" key="4">
    <source>
        <dbReference type="ARBA" id="ARBA00023136"/>
    </source>
</evidence>
<dbReference type="InterPro" id="IPR017452">
    <property type="entry name" value="GPCR_Rhodpsn_7TM"/>
</dbReference>
<evidence type="ECO:0000313" key="8">
    <source>
        <dbReference type="EMBL" id="EYB99754.1"/>
    </source>
</evidence>
<protein>
    <recommendedName>
        <fullName evidence="7">G-protein coupled receptors family 1 profile domain-containing protein</fullName>
    </recommendedName>
</protein>
<feature type="domain" description="G-protein coupled receptors family 1 profile" evidence="7">
    <location>
        <begin position="65"/>
        <end position="281"/>
    </location>
</feature>
<dbReference type="EMBL" id="JARK01001456">
    <property type="protein sequence ID" value="EYB99754.1"/>
    <property type="molecule type" value="Genomic_DNA"/>
</dbReference>
<dbReference type="GO" id="GO:0004930">
    <property type="term" value="F:G protein-coupled receptor activity"/>
    <property type="evidence" value="ECO:0007669"/>
    <property type="project" value="InterPro"/>
</dbReference>
<feature type="transmembrane region" description="Helical" evidence="5">
    <location>
        <begin position="85"/>
        <end position="105"/>
    </location>
</feature>
<dbReference type="Proteomes" id="UP000024635">
    <property type="component" value="Unassembled WGS sequence"/>
</dbReference>
<evidence type="ECO:0000256" key="2">
    <source>
        <dbReference type="ARBA" id="ARBA00022692"/>
    </source>
</evidence>
<feature type="transmembrane region" description="Helical" evidence="5">
    <location>
        <begin position="304"/>
        <end position="323"/>
    </location>
</feature>
<dbReference type="SMART" id="SM01381">
    <property type="entry name" value="7TM_GPCR_Srsx"/>
    <property type="match status" value="1"/>
</dbReference>
<keyword evidence="2 5" id="KW-0812">Transmembrane</keyword>
<evidence type="ECO:0000256" key="5">
    <source>
        <dbReference type="SAM" id="Phobius"/>
    </source>
</evidence>
<sequence length="416" mass="45751">MASDPPLSLLVWSLCSGSAHGSTLSAVTTTMVSAKIGDKIRMLTLPHLCIITAVIIFFNCVGLFGNFSVVFAVYRSSKLRSKAGYLMAVLCILQSVCLMSELANLRIYWGQTAMEQSSCFRLLSVYMFATIAQSLVYFLVVLDMLIAVAFPLKHKMWPDYLYTIAMCTPAMLIAIVALLASYYNMNNEEVKVCRPPNVAHNVVTAITIFLTLTNTAAVVVVLVLLGIVLRSERGLKGSRHRRTNQSIAPSVTSTNQSIAPSVTNKTVRITSGLVAVFVCTWYLSVASMLIAINLSLPEKHLDYIMTLIMIPALIAYSQNFYGLHACPRYAPVLREQTAWLTTCSTKGRGIPAVQTTLKSSSSGIATVTTSIIVRYSLQTILRRQSRNVIFEQAPSKAALAEIFMFKNLLNFEVQGR</sequence>
<evidence type="ECO:0000313" key="9">
    <source>
        <dbReference type="Proteomes" id="UP000024635"/>
    </source>
</evidence>
<dbReference type="AlphaFoldDB" id="A0A016TAU3"/>